<dbReference type="PANTHER" id="PTHR10036:SF3">
    <property type="entry name" value="PROTEIN SLEEPLESS-RELATED"/>
    <property type="match status" value="1"/>
</dbReference>
<keyword evidence="1" id="KW-0732">Signal</keyword>
<evidence type="ECO:0000256" key="4">
    <source>
        <dbReference type="SAM" id="Phobius"/>
    </source>
</evidence>
<keyword evidence="3" id="KW-0325">Glycoprotein</keyword>
<keyword evidence="4" id="KW-1133">Transmembrane helix</keyword>
<keyword evidence="2" id="KW-1015">Disulfide bond</keyword>
<accession>A0A0L8GM14</accession>
<sequence length="152" mass="16982">MTQAKLHILYFAMLYLLFFVSKVAGIRCVQCSSLKNTLCVSGKVPPSQCTSIDSGANFCVRYIGKLETGRIVYRDCSERDMGIRCMSKVTLNNETVRVCVTTCSFDGCNRESAEAPEFPASAQATNLQLLLLLLPFFVAAASMRHLWEWDTF</sequence>
<evidence type="ECO:0000256" key="3">
    <source>
        <dbReference type="ARBA" id="ARBA00023180"/>
    </source>
</evidence>
<gene>
    <name evidence="5" type="ORF">OCBIM_22031553mg</name>
</gene>
<dbReference type="AlphaFoldDB" id="A0A0L8GM14"/>
<keyword evidence="4" id="KW-0812">Transmembrane</keyword>
<evidence type="ECO:0000256" key="2">
    <source>
        <dbReference type="ARBA" id="ARBA00023157"/>
    </source>
</evidence>
<dbReference type="GO" id="GO:0032222">
    <property type="term" value="P:regulation of synaptic transmission, cholinergic"/>
    <property type="evidence" value="ECO:0007669"/>
    <property type="project" value="InterPro"/>
</dbReference>
<dbReference type="CDD" id="cd23590">
    <property type="entry name" value="TFP_LU_ECD_Bou"/>
    <property type="match status" value="1"/>
</dbReference>
<dbReference type="PANTHER" id="PTHR10036">
    <property type="entry name" value="CD59 GLYCOPROTEIN"/>
    <property type="match status" value="1"/>
</dbReference>
<reference evidence="5" key="1">
    <citation type="submission" date="2015-07" db="EMBL/GenBank/DDBJ databases">
        <title>MeaNS - Measles Nucleotide Surveillance Program.</title>
        <authorList>
            <person name="Tran T."/>
            <person name="Druce J."/>
        </authorList>
    </citation>
    <scope>NUCLEOTIDE SEQUENCE</scope>
    <source>
        <strain evidence="5">UCB-OBI-ISO-001</strain>
        <tissue evidence="5">Gonad</tissue>
    </source>
</reference>
<organism evidence="5">
    <name type="scientific">Octopus bimaculoides</name>
    <name type="common">California two-spotted octopus</name>
    <dbReference type="NCBI Taxonomy" id="37653"/>
    <lineage>
        <taxon>Eukaryota</taxon>
        <taxon>Metazoa</taxon>
        <taxon>Spiralia</taxon>
        <taxon>Lophotrochozoa</taxon>
        <taxon>Mollusca</taxon>
        <taxon>Cephalopoda</taxon>
        <taxon>Coleoidea</taxon>
        <taxon>Octopodiformes</taxon>
        <taxon>Octopoda</taxon>
        <taxon>Incirrata</taxon>
        <taxon>Octopodidae</taxon>
        <taxon>Octopus</taxon>
    </lineage>
</organism>
<keyword evidence="4" id="KW-0472">Membrane</keyword>
<dbReference type="Pfam" id="PF17064">
    <property type="entry name" value="QVR"/>
    <property type="match status" value="1"/>
</dbReference>
<dbReference type="InterPro" id="IPR045860">
    <property type="entry name" value="Snake_toxin-like_sf"/>
</dbReference>
<dbReference type="GO" id="GO:0030431">
    <property type="term" value="P:sleep"/>
    <property type="evidence" value="ECO:0007669"/>
    <property type="project" value="InterPro"/>
</dbReference>
<protein>
    <recommendedName>
        <fullName evidence="6">UPAR/Ly6 domain-containing protein</fullName>
    </recommendedName>
</protein>
<dbReference type="InterPro" id="IPR031424">
    <property type="entry name" value="QVR-like"/>
</dbReference>
<dbReference type="EMBL" id="KQ421273">
    <property type="protein sequence ID" value="KOF77894.1"/>
    <property type="molecule type" value="Genomic_DNA"/>
</dbReference>
<evidence type="ECO:0008006" key="6">
    <source>
        <dbReference type="Google" id="ProtNLM"/>
    </source>
</evidence>
<dbReference type="SUPFAM" id="SSF57302">
    <property type="entry name" value="Snake toxin-like"/>
    <property type="match status" value="1"/>
</dbReference>
<evidence type="ECO:0000256" key="1">
    <source>
        <dbReference type="ARBA" id="ARBA00022729"/>
    </source>
</evidence>
<evidence type="ECO:0000313" key="5">
    <source>
        <dbReference type="EMBL" id="KOF77894.1"/>
    </source>
</evidence>
<dbReference type="KEGG" id="obi:106876016"/>
<proteinExistence type="predicted"/>
<feature type="transmembrane region" description="Helical" evidence="4">
    <location>
        <begin position="6"/>
        <end position="25"/>
    </location>
</feature>
<name>A0A0L8GM14_OCTBM</name>
<dbReference type="OrthoDB" id="6085223at2759"/>